<evidence type="ECO:0000256" key="1">
    <source>
        <dbReference type="ARBA" id="ARBA00022679"/>
    </source>
</evidence>
<dbReference type="EMBL" id="MHSS01000001">
    <property type="protein sequence ID" value="OHA49049.1"/>
    <property type="molecule type" value="Genomic_DNA"/>
</dbReference>
<dbReference type="CDD" id="cd02440">
    <property type="entry name" value="AdoMet_MTases"/>
    <property type="match status" value="1"/>
</dbReference>
<dbReference type="AlphaFoldDB" id="A0A1G2PMT5"/>
<protein>
    <recommendedName>
        <fullName evidence="2">Methyltransferase domain-containing protein</fullName>
    </recommendedName>
</protein>
<dbReference type="PANTHER" id="PTHR43861:SF3">
    <property type="entry name" value="PUTATIVE (AFU_ORTHOLOGUE AFUA_2G14390)-RELATED"/>
    <property type="match status" value="1"/>
</dbReference>
<dbReference type="InterPro" id="IPR025714">
    <property type="entry name" value="Methyltranfer_dom"/>
</dbReference>
<dbReference type="GO" id="GO:0016740">
    <property type="term" value="F:transferase activity"/>
    <property type="evidence" value="ECO:0007669"/>
    <property type="project" value="UniProtKB-KW"/>
</dbReference>
<comment type="caution">
    <text evidence="3">The sequence shown here is derived from an EMBL/GenBank/DDBJ whole genome shotgun (WGS) entry which is preliminary data.</text>
</comment>
<dbReference type="PANTHER" id="PTHR43861">
    <property type="entry name" value="TRANS-ACONITATE 2-METHYLTRANSFERASE-RELATED"/>
    <property type="match status" value="1"/>
</dbReference>
<organism evidence="3 4">
    <name type="scientific">Candidatus Terrybacteria bacterium RIFCSPHIGHO2_01_FULL_48_17</name>
    <dbReference type="NCBI Taxonomy" id="1802362"/>
    <lineage>
        <taxon>Bacteria</taxon>
        <taxon>Candidatus Terryibacteriota</taxon>
    </lineage>
</organism>
<keyword evidence="1" id="KW-0808">Transferase</keyword>
<proteinExistence type="predicted"/>
<evidence type="ECO:0000313" key="3">
    <source>
        <dbReference type="EMBL" id="OHA49049.1"/>
    </source>
</evidence>
<dbReference type="STRING" id="1802362.A2806_01760"/>
<evidence type="ECO:0000259" key="2">
    <source>
        <dbReference type="Pfam" id="PF13847"/>
    </source>
</evidence>
<dbReference type="InterPro" id="IPR029063">
    <property type="entry name" value="SAM-dependent_MTases_sf"/>
</dbReference>
<reference evidence="3 4" key="1">
    <citation type="journal article" date="2016" name="Nat. Commun.">
        <title>Thousands of microbial genomes shed light on interconnected biogeochemical processes in an aquifer system.</title>
        <authorList>
            <person name="Anantharaman K."/>
            <person name="Brown C.T."/>
            <person name="Hug L.A."/>
            <person name="Sharon I."/>
            <person name="Castelle C.J."/>
            <person name="Probst A.J."/>
            <person name="Thomas B.C."/>
            <person name="Singh A."/>
            <person name="Wilkins M.J."/>
            <person name="Karaoz U."/>
            <person name="Brodie E.L."/>
            <person name="Williams K.H."/>
            <person name="Hubbard S.S."/>
            <person name="Banfield J.F."/>
        </authorList>
    </citation>
    <scope>NUCLEOTIDE SEQUENCE [LARGE SCALE GENOMIC DNA]</scope>
</reference>
<dbReference type="Gene3D" id="3.40.50.150">
    <property type="entry name" value="Vaccinia Virus protein VP39"/>
    <property type="match status" value="1"/>
</dbReference>
<accession>A0A1G2PMT5</accession>
<gene>
    <name evidence="3" type="ORF">A2806_01760</name>
</gene>
<name>A0A1G2PMT5_9BACT</name>
<dbReference type="Pfam" id="PF13847">
    <property type="entry name" value="Methyltransf_31"/>
    <property type="match status" value="1"/>
</dbReference>
<evidence type="ECO:0000313" key="4">
    <source>
        <dbReference type="Proteomes" id="UP000177629"/>
    </source>
</evidence>
<dbReference type="Proteomes" id="UP000177629">
    <property type="component" value="Unassembled WGS sequence"/>
</dbReference>
<sequence>MDDESFLRPHEIITNSDGAQKGFFVADFGCGHGYLTVPLARAVGTEGAVYAVDIRKEALSVVSSRAKRLGLPQVHVILGDLEKELGSYIGDHVCDTVFCVNLLFQIKNHGNVFKEARRVLKDNGRLVVVDWEDTSTPYGPSREQRINKESIIEAAKGFGFSKHASISAGKYHWGLLFLLK</sequence>
<feature type="domain" description="Methyltransferase" evidence="2">
    <location>
        <begin position="24"/>
        <end position="132"/>
    </location>
</feature>
<dbReference type="SUPFAM" id="SSF53335">
    <property type="entry name" value="S-adenosyl-L-methionine-dependent methyltransferases"/>
    <property type="match status" value="1"/>
</dbReference>